<dbReference type="PANTHER" id="PTHR45650:SF43">
    <property type="entry name" value="GDSL ESTERASE_LIPASE 7-LIKE"/>
    <property type="match status" value="1"/>
</dbReference>
<dbReference type="Gene3D" id="3.40.50.1110">
    <property type="entry name" value="SGNH hydrolase"/>
    <property type="match status" value="1"/>
</dbReference>
<dbReference type="InterPro" id="IPR035669">
    <property type="entry name" value="SGNH_plant_lipase-like"/>
</dbReference>
<name>A0A834GK51_RHOSS</name>
<evidence type="ECO:0000256" key="7">
    <source>
        <dbReference type="ARBA" id="ARBA00023098"/>
    </source>
</evidence>
<dbReference type="AlphaFoldDB" id="A0A834GK51"/>
<feature type="chain" id="PRO_5032364264" evidence="8">
    <location>
        <begin position="44"/>
        <end position="435"/>
    </location>
</feature>
<keyword evidence="7" id="KW-0443">Lipid metabolism</keyword>
<dbReference type="EMBL" id="WJXA01000009">
    <property type="protein sequence ID" value="KAF7132458.1"/>
    <property type="molecule type" value="Genomic_DNA"/>
</dbReference>
<reference evidence="9" key="1">
    <citation type="submission" date="2019-11" db="EMBL/GenBank/DDBJ databases">
        <authorList>
            <person name="Liu Y."/>
            <person name="Hou J."/>
            <person name="Li T.-Q."/>
            <person name="Guan C.-H."/>
            <person name="Wu X."/>
            <person name="Wu H.-Z."/>
            <person name="Ling F."/>
            <person name="Zhang R."/>
            <person name="Shi X.-G."/>
            <person name="Ren J.-P."/>
            <person name="Chen E.-F."/>
            <person name="Sun J.-M."/>
        </authorList>
    </citation>
    <scope>NUCLEOTIDE SEQUENCE</scope>
    <source>
        <strain evidence="9">Adult_tree_wgs_1</strain>
        <tissue evidence="9">Leaves</tissue>
    </source>
</reference>
<dbReference type="CDD" id="cd01837">
    <property type="entry name" value="SGNH_plant_lipase_like"/>
    <property type="match status" value="1"/>
</dbReference>
<comment type="similarity">
    <text evidence="2">Belongs to the 'GDSL' lipolytic enzyme family.</text>
</comment>
<evidence type="ECO:0000256" key="6">
    <source>
        <dbReference type="ARBA" id="ARBA00022963"/>
    </source>
</evidence>
<organism evidence="9 10">
    <name type="scientific">Rhododendron simsii</name>
    <name type="common">Sims's rhododendron</name>
    <dbReference type="NCBI Taxonomy" id="118357"/>
    <lineage>
        <taxon>Eukaryota</taxon>
        <taxon>Viridiplantae</taxon>
        <taxon>Streptophyta</taxon>
        <taxon>Embryophyta</taxon>
        <taxon>Tracheophyta</taxon>
        <taxon>Spermatophyta</taxon>
        <taxon>Magnoliopsida</taxon>
        <taxon>eudicotyledons</taxon>
        <taxon>Gunneridae</taxon>
        <taxon>Pentapetalae</taxon>
        <taxon>asterids</taxon>
        <taxon>Ericales</taxon>
        <taxon>Ericaceae</taxon>
        <taxon>Ericoideae</taxon>
        <taxon>Rhodoreae</taxon>
        <taxon>Rhododendron</taxon>
    </lineage>
</organism>
<dbReference type="Pfam" id="PF00657">
    <property type="entry name" value="Lipase_GDSL"/>
    <property type="match status" value="1"/>
</dbReference>
<protein>
    <submittedName>
        <fullName evidence="9">Uncharacterized protein</fullName>
    </submittedName>
</protein>
<dbReference type="InterPro" id="IPR051238">
    <property type="entry name" value="GDSL_esterase/lipase"/>
</dbReference>
<sequence length="435" mass="49380">MLQLIKTPAVSISSQIKMARTFFLLVNVLLCVHHICLSKTCRAEEEEKPSRYLFVFGDSTVDSGPKKDHETGMRAGHSPYGIECQWYGKFRFTNGWTVPDMIALKLNLTVPVSSVEVKLFPRYNGVNYASASAGILPETGTALGTNYCMEKQVGFFKETLEKFLRPKFPSPEELSKRLSDSIFVINIGSSDYIFNYLQPSDYNSSRQYSGDAFAELLITKLGNHLEDLYNLGARKMLIFEIGPLGCLPYIINKFNPRERCFEDANKLASIFNEKLETKLKELSGKLNGSTFATAKTFHLIKDIVENPFDYGLQETRWPCCATQENGTGLCKEPKIHYMSPETIAKLRPTDPSYYEKQFRRDYFCTRSPPPPKVTRPRTSIGKPEGDVCEDREAFVFWDELHLTAAVNRIIMDKCFHPASGGICSPYDIYQLANQR</sequence>
<comment type="caution">
    <text evidence="9">The sequence shown here is derived from an EMBL/GenBank/DDBJ whole genome shotgun (WGS) entry which is preliminary data.</text>
</comment>
<keyword evidence="6" id="KW-0442">Lipid degradation</keyword>
<keyword evidence="5" id="KW-0378">Hydrolase</keyword>
<dbReference type="InterPro" id="IPR036514">
    <property type="entry name" value="SGNH_hydro_sf"/>
</dbReference>
<evidence type="ECO:0000256" key="8">
    <source>
        <dbReference type="SAM" id="SignalP"/>
    </source>
</evidence>
<feature type="signal peptide" evidence="8">
    <location>
        <begin position="1"/>
        <end position="43"/>
    </location>
</feature>
<keyword evidence="10" id="KW-1185">Reference proteome</keyword>
<dbReference type="PANTHER" id="PTHR45650">
    <property type="entry name" value="GDSL-LIKE LIPASE/ACYLHYDROLASE-RELATED"/>
    <property type="match status" value="1"/>
</dbReference>
<evidence type="ECO:0000256" key="1">
    <source>
        <dbReference type="ARBA" id="ARBA00004613"/>
    </source>
</evidence>
<evidence type="ECO:0000256" key="2">
    <source>
        <dbReference type="ARBA" id="ARBA00008668"/>
    </source>
</evidence>
<dbReference type="OrthoDB" id="1187803at2759"/>
<gene>
    <name evidence="9" type="ORF">RHSIM_Rhsim09G0120700</name>
</gene>
<accession>A0A834GK51</accession>
<dbReference type="InterPro" id="IPR001087">
    <property type="entry name" value="GDSL"/>
</dbReference>
<dbReference type="GO" id="GO:0016788">
    <property type="term" value="F:hydrolase activity, acting on ester bonds"/>
    <property type="evidence" value="ECO:0007669"/>
    <property type="project" value="InterPro"/>
</dbReference>
<proteinExistence type="inferred from homology"/>
<evidence type="ECO:0000256" key="5">
    <source>
        <dbReference type="ARBA" id="ARBA00022801"/>
    </source>
</evidence>
<comment type="subcellular location">
    <subcellularLocation>
        <location evidence="1">Secreted</location>
    </subcellularLocation>
</comment>
<keyword evidence="3" id="KW-0964">Secreted</keyword>
<dbReference type="Proteomes" id="UP000626092">
    <property type="component" value="Unassembled WGS sequence"/>
</dbReference>
<keyword evidence="4 8" id="KW-0732">Signal</keyword>
<evidence type="ECO:0000256" key="3">
    <source>
        <dbReference type="ARBA" id="ARBA00022525"/>
    </source>
</evidence>
<dbReference type="GO" id="GO:0005576">
    <property type="term" value="C:extracellular region"/>
    <property type="evidence" value="ECO:0007669"/>
    <property type="project" value="UniProtKB-SubCell"/>
</dbReference>
<dbReference type="GO" id="GO:0016042">
    <property type="term" value="P:lipid catabolic process"/>
    <property type="evidence" value="ECO:0007669"/>
    <property type="project" value="UniProtKB-KW"/>
</dbReference>
<evidence type="ECO:0000256" key="4">
    <source>
        <dbReference type="ARBA" id="ARBA00022729"/>
    </source>
</evidence>
<evidence type="ECO:0000313" key="9">
    <source>
        <dbReference type="EMBL" id="KAF7132458.1"/>
    </source>
</evidence>
<evidence type="ECO:0000313" key="10">
    <source>
        <dbReference type="Proteomes" id="UP000626092"/>
    </source>
</evidence>